<name>K1RMF8_9ZZZZ</name>
<reference evidence="1" key="1">
    <citation type="journal article" date="2013" name="Environ. Microbiol.">
        <title>Microbiota from the distal guts of lean and obese adolescents exhibit partial functional redundancy besides clear differences in community structure.</title>
        <authorList>
            <person name="Ferrer M."/>
            <person name="Ruiz A."/>
            <person name="Lanza F."/>
            <person name="Haange S.B."/>
            <person name="Oberbach A."/>
            <person name="Till H."/>
            <person name="Bargiela R."/>
            <person name="Campoy C."/>
            <person name="Segura M.T."/>
            <person name="Richter M."/>
            <person name="von Bergen M."/>
            <person name="Seifert J."/>
            <person name="Suarez A."/>
        </authorList>
    </citation>
    <scope>NUCLEOTIDE SEQUENCE</scope>
</reference>
<keyword evidence="1" id="KW-0378">Hydrolase</keyword>
<evidence type="ECO:0000313" key="1">
    <source>
        <dbReference type="EMBL" id="EKC49802.1"/>
    </source>
</evidence>
<keyword evidence="1" id="KW-0540">Nuclease</keyword>
<comment type="caution">
    <text evidence="1">The sequence shown here is derived from an EMBL/GenBank/DDBJ whole genome shotgun (WGS) entry which is preliminary data.</text>
</comment>
<dbReference type="EMBL" id="AJWZ01009965">
    <property type="protein sequence ID" value="EKC49802.1"/>
    <property type="molecule type" value="Genomic_DNA"/>
</dbReference>
<accession>K1RMF8</accession>
<gene>
    <name evidence="1" type="ORF">OBE_14451</name>
</gene>
<feature type="non-terminal residue" evidence="1">
    <location>
        <position position="1"/>
    </location>
</feature>
<protein>
    <submittedName>
        <fullName evidence="1">Type III restriction system endonuclease</fullName>
    </submittedName>
</protein>
<keyword evidence="1" id="KW-0255">Endonuclease</keyword>
<dbReference type="AlphaFoldDB" id="K1RMF8"/>
<organism evidence="1">
    <name type="scientific">human gut metagenome</name>
    <dbReference type="NCBI Taxonomy" id="408170"/>
    <lineage>
        <taxon>unclassified sequences</taxon>
        <taxon>metagenomes</taxon>
        <taxon>organismal metagenomes</taxon>
    </lineage>
</organism>
<proteinExistence type="predicted"/>
<sequence>FVPLQDFSKPWTDSELYEKYNLTDEEINFIESMIRPMDLGGDNNG</sequence>
<dbReference type="GO" id="GO:0004519">
    <property type="term" value="F:endonuclease activity"/>
    <property type="evidence" value="ECO:0007669"/>
    <property type="project" value="UniProtKB-KW"/>
</dbReference>